<dbReference type="SUPFAM" id="SSF53474">
    <property type="entry name" value="alpha/beta-Hydrolases"/>
    <property type="match status" value="1"/>
</dbReference>
<dbReference type="AlphaFoldDB" id="A0AAN7C838"/>
<keyword evidence="1" id="KW-0732">Signal</keyword>
<evidence type="ECO:0000313" key="3">
    <source>
        <dbReference type="Proteomes" id="UP001303760"/>
    </source>
</evidence>
<keyword evidence="3" id="KW-1185">Reference proteome</keyword>
<organism evidence="2 3">
    <name type="scientific">Achaetomium macrosporum</name>
    <dbReference type="NCBI Taxonomy" id="79813"/>
    <lineage>
        <taxon>Eukaryota</taxon>
        <taxon>Fungi</taxon>
        <taxon>Dikarya</taxon>
        <taxon>Ascomycota</taxon>
        <taxon>Pezizomycotina</taxon>
        <taxon>Sordariomycetes</taxon>
        <taxon>Sordariomycetidae</taxon>
        <taxon>Sordariales</taxon>
        <taxon>Chaetomiaceae</taxon>
        <taxon>Achaetomium</taxon>
    </lineage>
</organism>
<sequence length="341" mass="37460">MEPSALRSTILALCLSLGIPAAHTIYLHKATLTWFKDLDIPEQFGFAHHQVTPFYIHTADGERLHAWHVLPIGAYVDNQDALLAQGPEGGGVDRFQETLKFRLLKGNPEAKLSSGHPSEPGLIDNALAIVDWAINTAGVPPERIVIYGQSLGSAVAIAVVHELARREWDRKVEFAGLVVTATFSNVAQLTATYRIGGFIPVLSPLFDFFTSRLRSTWDNERRLSEFVQMAARYDITLIHAEDDSDIPMAHSIRLFRAAVLSAEAASKDSSGEIDESILLKKIDERKVSHGEGGSLTVWSTGKGDIRLEIPRYGVHDKVMSYPITGLAISRAFNSTRYGGSV</sequence>
<accession>A0AAN7C838</accession>
<dbReference type="PANTHER" id="PTHR12277">
    <property type="entry name" value="ALPHA/BETA HYDROLASE DOMAIN-CONTAINING PROTEIN"/>
    <property type="match status" value="1"/>
</dbReference>
<name>A0AAN7C838_9PEZI</name>
<dbReference type="Gene3D" id="3.40.50.1820">
    <property type="entry name" value="alpha/beta hydrolase"/>
    <property type="match status" value="1"/>
</dbReference>
<proteinExistence type="predicted"/>
<comment type="caution">
    <text evidence="2">The sequence shown here is derived from an EMBL/GenBank/DDBJ whole genome shotgun (WGS) entry which is preliminary data.</text>
</comment>
<dbReference type="EMBL" id="MU860151">
    <property type="protein sequence ID" value="KAK4237189.1"/>
    <property type="molecule type" value="Genomic_DNA"/>
</dbReference>
<dbReference type="InterPro" id="IPR029058">
    <property type="entry name" value="AB_hydrolase_fold"/>
</dbReference>
<evidence type="ECO:0000313" key="2">
    <source>
        <dbReference type="EMBL" id="KAK4237189.1"/>
    </source>
</evidence>
<feature type="signal peptide" evidence="1">
    <location>
        <begin position="1"/>
        <end position="24"/>
    </location>
</feature>
<protein>
    <submittedName>
        <fullName evidence="2">Monoacylglycerol lipase ABHD12</fullName>
    </submittedName>
</protein>
<dbReference type="Proteomes" id="UP001303760">
    <property type="component" value="Unassembled WGS sequence"/>
</dbReference>
<reference evidence="2" key="2">
    <citation type="submission" date="2023-05" db="EMBL/GenBank/DDBJ databases">
        <authorList>
            <consortium name="Lawrence Berkeley National Laboratory"/>
            <person name="Steindorff A."/>
            <person name="Hensen N."/>
            <person name="Bonometti L."/>
            <person name="Westerberg I."/>
            <person name="Brannstrom I.O."/>
            <person name="Guillou S."/>
            <person name="Cros-Aarteil S."/>
            <person name="Calhoun S."/>
            <person name="Haridas S."/>
            <person name="Kuo A."/>
            <person name="Mondo S."/>
            <person name="Pangilinan J."/>
            <person name="Riley R."/>
            <person name="Labutti K."/>
            <person name="Andreopoulos B."/>
            <person name="Lipzen A."/>
            <person name="Chen C."/>
            <person name="Yanf M."/>
            <person name="Daum C."/>
            <person name="Ng V."/>
            <person name="Clum A."/>
            <person name="Ohm R."/>
            <person name="Martin F."/>
            <person name="Silar P."/>
            <person name="Natvig D."/>
            <person name="Lalanne C."/>
            <person name="Gautier V."/>
            <person name="Ament-Velasquez S.L."/>
            <person name="Kruys A."/>
            <person name="Hutchinson M.I."/>
            <person name="Powell A.J."/>
            <person name="Barry K."/>
            <person name="Miller A.N."/>
            <person name="Grigoriev I.V."/>
            <person name="Debuchy R."/>
            <person name="Gladieux P."/>
            <person name="Thoren M.H."/>
            <person name="Johannesson H."/>
        </authorList>
    </citation>
    <scope>NUCLEOTIDE SEQUENCE</scope>
    <source>
        <strain evidence="2">CBS 532.94</strain>
    </source>
</reference>
<feature type="chain" id="PRO_5042922706" evidence="1">
    <location>
        <begin position="25"/>
        <end position="341"/>
    </location>
</feature>
<dbReference type="PANTHER" id="PTHR12277:SF81">
    <property type="entry name" value="PROTEIN ABHD13"/>
    <property type="match status" value="1"/>
</dbReference>
<evidence type="ECO:0000256" key="1">
    <source>
        <dbReference type="SAM" id="SignalP"/>
    </source>
</evidence>
<reference evidence="2" key="1">
    <citation type="journal article" date="2023" name="Mol. Phylogenet. Evol.">
        <title>Genome-scale phylogeny and comparative genomics of the fungal order Sordariales.</title>
        <authorList>
            <person name="Hensen N."/>
            <person name="Bonometti L."/>
            <person name="Westerberg I."/>
            <person name="Brannstrom I.O."/>
            <person name="Guillou S."/>
            <person name="Cros-Aarteil S."/>
            <person name="Calhoun S."/>
            <person name="Haridas S."/>
            <person name="Kuo A."/>
            <person name="Mondo S."/>
            <person name="Pangilinan J."/>
            <person name="Riley R."/>
            <person name="LaButti K."/>
            <person name="Andreopoulos B."/>
            <person name="Lipzen A."/>
            <person name="Chen C."/>
            <person name="Yan M."/>
            <person name="Daum C."/>
            <person name="Ng V."/>
            <person name="Clum A."/>
            <person name="Steindorff A."/>
            <person name="Ohm R.A."/>
            <person name="Martin F."/>
            <person name="Silar P."/>
            <person name="Natvig D.O."/>
            <person name="Lalanne C."/>
            <person name="Gautier V."/>
            <person name="Ament-Velasquez S.L."/>
            <person name="Kruys A."/>
            <person name="Hutchinson M.I."/>
            <person name="Powell A.J."/>
            <person name="Barry K."/>
            <person name="Miller A.N."/>
            <person name="Grigoriev I.V."/>
            <person name="Debuchy R."/>
            <person name="Gladieux P."/>
            <person name="Hiltunen Thoren M."/>
            <person name="Johannesson H."/>
        </authorList>
    </citation>
    <scope>NUCLEOTIDE SEQUENCE</scope>
    <source>
        <strain evidence="2">CBS 532.94</strain>
    </source>
</reference>
<gene>
    <name evidence="2" type="ORF">C8A03DRAFT_44942</name>
</gene>